<feature type="domain" description="RXYLT1 C-terminal" evidence="1">
    <location>
        <begin position="136"/>
        <end position="230"/>
    </location>
</feature>
<dbReference type="AlphaFoldDB" id="A0A6C0K4Y6"/>
<dbReference type="GO" id="GO:0035269">
    <property type="term" value="P:protein O-linked glycosylation via mannose"/>
    <property type="evidence" value="ECO:0007669"/>
    <property type="project" value="InterPro"/>
</dbReference>
<dbReference type="PANTHER" id="PTHR15576">
    <property type="entry name" value="RIBITOL-5-PHOSPHATE XYLOSYLTRANSFERASE 1"/>
    <property type="match status" value="1"/>
</dbReference>
<dbReference type="Pfam" id="PF24785">
    <property type="entry name" value="RXYLT1_C"/>
    <property type="match status" value="1"/>
</dbReference>
<proteinExistence type="predicted"/>
<evidence type="ECO:0000313" key="2">
    <source>
        <dbReference type="EMBL" id="QHU11298.1"/>
    </source>
</evidence>
<name>A0A6C0K4Y6_9ZZZZ</name>
<dbReference type="EMBL" id="MN740781">
    <property type="protein sequence ID" value="QHU11298.1"/>
    <property type="molecule type" value="Genomic_DNA"/>
</dbReference>
<evidence type="ECO:0000259" key="1">
    <source>
        <dbReference type="Pfam" id="PF24785"/>
    </source>
</evidence>
<accession>A0A6C0K4Y6</accession>
<protein>
    <recommendedName>
        <fullName evidence="1">RXYLT1 C-terminal domain-containing protein</fullName>
    </recommendedName>
</protein>
<dbReference type="GO" id="GO:0120053">
    <property type="term" value="F:ribitol beta-1,4-xylosyltransferase activity"/>
    <property type="evidence" value="ECO:0007669"/>
    <property type="project" value="InterPro"/>
</dbReference>
<dbReference type="InterPro" id="IPR055286">
    <property type="entry name" value="RXYLT1-like"/>
</dbReference>
<sequence length="295" mass="34631">MKLLYTEYSLWELDFIKNELFDTIQLDIEILNRILFKQLLERSDIINNAILVVNDQYQFNDIVDVVKHIKPIAIFYLSDEVGQQPRITELDQYTKVFFRQYNHKHYMYSHNNFQIPLGYAATFMSGKKSLTIPRKLIKDREIHCSFIGSMKSDRSHMATIIKKHITHTNILFVNNNWNIDTLPYSPESCFTLYTNSIFVTNGRGNCSLDCFRIYEAIVAGAIPVIVGSVDEINATFQYNNDVPPLIHDTSWEKVIMKCRVLLLDKDILQKIQDDLFIWWKRQIEFVQSRILEASS</sequence>
<reference evidence="2" key="1">
    <citation type="journal article" date="2020" name="Nature">
        <title>Giant virus diversity and host interactions through global metagenomics.</title>
        <authorList>
            <person name="Schulz F."/>
            <person name="Roux S."/>
            <person name="Paez-Espino D."/>
            <person name="Jungbluth S."/>
            <person name="Walsh D.A."/>
            <person name="Denef V.J."/>
            <person name="McMahon K.D."/>
            <person name="Konstantinidis K.T."/>
            <person name="Eloe-Fadrosh E.A."/>
            <person name="Kyrpides N.C."/>
            <person name="Woyke T."/>
        </authorList>
    </citation>
    <scope>NUCLEOTIDE SEQUENCE</scope>
    <source>
        <strain evidence="2">GVMAG-S-1101165-84</strain>
    </source>
</reference>
<dbReference type="PANTHER" id="PTHR15576:SF1">
    <property type="entry name" value="RIBITOL-5-PHOSPHATE XYLOSYLTRANSFERASE 1"/>
    <property type="match status" value="1"/>
</dbReference>
<organism evidence="2">
    <name type="scientific">viral metagenome</name>
    <dbReference type="NCBI Taxonomy" id="1070528"/>
    <lineage>
        <taxon>unclassified sequences</taxon>
        <taxon>metagenomes</taxon>
        <taxon>organismal metagenomes</taxon>
    </lineage>
</organism>
<dbReference type="InterPro" id="IPR057538">
    <property type="entry name" value="RXYLT1_C"/>
</dbReference>
<dbReference type="GO" id="GO:0005794">
    <property type="term" value="C:Golgi apparatus"/>
    <property type="evidence" value="ECO:0007669"/>
    <property type="project" value="TreeGrafter"/>
</dbReference>